<comment type="caution">
    <text evidence="1">The sequence shown here is derived from an EMBL/GenBank/DDBJ whole genome shotgun (WGS) entry which is preliminary data.</text>
</comment>
<protein>
    <recommendedName>
        <fullName evidence="3">Lipoprotein</fullName>
    </recommendedName>
</protein>
<sequence>MIKGFIMRIFLFSLLITFLTSCGVETYDSEKAYVHWENGHIGEDVEIINGQFWKSGHWTYEYVVFLELKPSKKWITRFFKIYRSEENLLGKYNSDNTNHLTRGPDWFETPNWFKPNSEFIVYSGYGGNYYWNQKENILLFYEMQL</sequence>
<dbReference type="PROSITE" id="PS51257">
    <property type="entry name" value="PROKAR_LIPOPROTEIN"/>
    <property type="match status" value="1"/>
</dbReference>
<dbReference type="Proteomes" id="UP000805085">
    <property type="component" value="Unassembled WGS sequence"/>
</dbReference>
<name>A0ABX2E9S7_9FLAO</name>
<dbReference type="EMBL" id="JABRWQ010000012">
    <property type="protein sequence ID" value="NRD24925.1"/>
    <property type="molecule type" value="Genomic_DNA"/>
</dbReference>
<accession>A0ABX2E9S7</accession>
<keyword evidence="2" id="KW-1185">Reference proteome</keyword>
<gene>
    <name evidence="1" type="ORF">HNV10_16845</name>
</gene>
<reference evidence="1 2" key="1">
    <citation type="journal article" date="2015" name="Int. J. Syst. Evol. Microbiol.">
        <title>Winogradskyella litoriviva sp. nov., isolated from coastal seawater.</title>
        <authorList>
            <person name="Nedashkovskaya O.I."/>
            <person name="Kukhlevskiy A.D."/>
            <person name="Zhukova N.V."/>
            <person name="Kim S.J."/>
            <person name="Rhee S.K."/>
            <person name="Mikhailov V.V."/>
        </authorList>
    </citation>
    <scope>NUCLEOTIDE SEQUENCE [LARGE SCALE GENOMIC DNA]</scope>
    <source>
        <strain evidence="1 2">KMM6491</strain>
    </source>
</reference>
<evidence type="ECO:0008006" key="3">
    <source>
        <dbReference type="Google" id="ProtNLM"/>
    </source>
</evidence>
<evidence type="ECO:0000313" key="1">
    <source>
        <dbReference type="EMBL" id="NRD24925.1"/>
    </source>
</evidence>
<organism evidence="1 2">
    <name type="scientific">Winogradskyella litoriviva</name>
    <dbReference type="NCBI Taxonomy" id="1220182"/>
    <lineage>
        <taxon>Bacteria</taxon>
        <taxon>Pseudomonadati</taxon>
        <taxon>Bacteroidota</taxon>
        <taxon>Flavobacteriia</taxon>
        <taxon>Flavobacteriales</taxon>
        <taxon>Flavobacteriaceae</taxon>
        <taxon>Winogradskyella</taxon>
    </lineage>
</organism>
<evidence type="ECO:0000313" key="2">
    <source>
        <dbReference type="Proteomes" id="UP000805085"/>
    </source>
</evidence>
<dbReference type="RefSeq" id="WP_173302595.1">
    <property type="nucleotide sequence ID" value="NZ_JABRWQ010000012.1"/>
</dbReference>
<proteinExistence type="predicted"/>